<gene>
    <name evidence="1" type="ORF">ENW50_11715</name>
</gene>
<comment type="caution">
    <text evidence="1">The sequence shown here is derived from an EMBL/GenBank/DDBJ whole genome shotgun (WGS) entry which is preliminary data.</text>
</comment>
<protein>
    <submittedName>
        <fullName evidence="1">Transcriptional regulator</fullName>
    </submittedName>
</protein>
<dbReference type="AlphaFoldDB" id="A0A7V4XUQ7"/>
<dbReference type="EMBL" id="DTKL01000073">
    <property type="protein sequence ID" value="HGY95331.1"/>
    <property type="molecule type" value="Genomic_DNA"/>
</dbReference>
<reference evidence="1" key="1">
    <citation type="journal article" date="2020" name="mSystems">
        <title>Genome- and Community-Level Interaction Insights into Carbon Utilization and Element Cycling Functions of Hydrothermarchaeota in Hydrothermal Sediment.</title>
        <authorList>
            <person name="Zhou Z."/>
            <person name="Liu Y."/>
            <person name="Xu W."/>
            <person name="Pan J."/>
            <person name="Luo Z.H."/>
            <person name="Li M."/>
        </authorList>
    </citation>
    <scope>NUCLEOTIDE SEQUENCE [LARGE SCALE GENOMIC DNA]</scope>
    <source>
        <strain evidence="1">SpSt-855</strain>
    </source>
</reference>
<proteinExistence type="predicted"/>
<sequence>MALTKDFKETLAARIQTDKAFRREILREGVECLVSGELEESKIILRNYVNATVGFAALAQATGIPDKSLQRMFSAKGNPQAKNLLLVIAYLQRHEGIRLQVKPAKAA</sequence>
<evidence type="ECO:0000313" key="1">
    <source>
        <dbReference type="EMBL" id="HGY95331.1"/>
    </source>
</evidence>
<accession>A0A7V4XUQ7</accession>
<name>A0A7V4XUQ7_9BACT</name>
<organism evidence="1">
    <name type="scientific">Acidobacterium capsulatum</name>
    <dbReference type="NCBI Taxonomy" id="33075"/>
    <lineage>
        <taxon>Bacteria</taxon>
        <taxon>Pseudomonadati</taxon>
        <taxon>Acidobacteriota</taxon>
        <taxon>Terriglobia</taxon>
        <taxon>Terriglobales</taxon>
        <taxon>Acidobacteriaceae</taxon>
        <taxon>Acidobacterium</taxon>
    </lineage>
</organism>